<accession>I8XLX9</accession>
<sequence>MKSIISKIFDNLSVKKRFVNYRAVLFTDTVLSVAGTCITLLFVNSFITNIEKDVIITISVCSGIISFLIFHFLRVSRNIIRHASIKSVGKIETAILLKELSLLIVAILTGSWLPEKYLYVCCFIDLLTTTGILVGARVVLILIYDIAVLQFTSRKARVLVYGTGDKSVALKKRMYTSKHFHVVGFVNPDKNLKSYSLSESPVYYFADESNFVCFVEKYNINGIIFPSYEEAQKEQGHLVKFCQDNNVKNYVSPPIDVLGDGLKKTVIREIRIEDLLGRDEIEINMLEIIKNFTGKTILVTGAAGSIGSELCRQLATFGIKQLVLFDNAETPMHELRLELERFFPELTFVPFIGDVRQKERLQMAFERFRPQVVFHAAAYKHVPLMEENPCEAVRVNVVGSRLVADFCVQYCVEKMVMISTDKAVNPTNVMGASKRLAEIYVQSLGLAMEHGQVKGKTKFVTTRFGNVLGSNGSVIPYFRKQIQEGGPVTVTDPGITRFFMTIPEACRLVMEAATMSTGNQIFVFDMGEPVKIVDLAEKMIRLAGYIPGEDIKIKFTGLRPGEKLYEEVLSNEENTVPTDHYKIRIAKVREYKWDEVLASYDKLAELALAVKIEDTVRLMKQVVPEFKSNNSVYEKLDRENAEVYLN</sequence>
<dbReference type="HOGENOM" id="CLU_013560_5_2_10"/>
<dbReference type="InterPro" id="IPR036291">
    <property type="entry name" value="NAD(P)-bd_dom_sf"/>
</dbReference>
<proteinExistence type="inferred from homology"/>
<feature type="transmembrane region" description="Helical" evidence="2">
    <location>
        <begin position="117"/>
        <end position="147"/>
    </location>
</feature>
<dbReference type="EMBL" id="AGXS01000015">
    <property type="protein sequence ID" value="EIY51885.1"/>
    <property type="molecule type" value="Genomic_DNA"/>
</dbReference>
<dbReference type="PATRIC" id="fig|997884.3.peg.1455"/>
<dbReference type="Proteomes" id="UP000003089">
    <property type="component" value="Unassembled WGS sequence"/>
</dbReference>
<gene>
    <name evidence="4" type="ORF">HMPREF1068_01432</name>
</gene>
<dbReference type="GeneID" id="69503630"/>
<dbReference type="Pfam" id="PF02719">
    <property type="entry name" value="Polysacc_synt_2"/>
    <property type="match status" value="1"/>
</dbReference>
<comment type="caution">
    <text evidence="4">The sequence shown here is derived from an EMBL/GenBank/DDBJ whole genome shotgun (WGS) entry which is preliminary data.</text>
</comment>
<dbReference type="SUPFAM" id="SSF53335">
    <property type="entry name" value="S-adenosyl-L-methionine-dependent methyltransferases"/>
    <property type="match status" value="1"/>
</dbReference>
<keyword evidence="2" id="KW-1133">Transmembrane helix</keyword>
<evidence type="ECO:0000256" key="1">
    <source>
        <dbReference type="ARBA" id="ARBA00007430"/>
    </source>
</evidence>
<feature type="transmembrane region" description="Helical" evidence="2">
    <location>
        <begin position="21"/>
        <end position="42"/>
    </location>
</feature>
<dbReference type="AlphaFoldDB" id="I8XLX9"/>
<keyword evidence="2" id="KW-0812">Transmembrane</keyword>
<evidence type="ECO:0000313" key="4">
    <source>
        <dbReference type="EMBL" id="EIY51885.1"/>
    </source>
</evidence>
<keyword evidence="5" id="KW-1185">Reference proteome</keyword>
<evidence type="ECO:0000256" key="2">
    <source>
        <dbReference type="SAM" id="Phobius"/>
    </source>
</evidence>
<dbReference type="Gene3D" id="3.40.50.720">
    <property type="entry name" value="NAD(P)-binding Rossmann-like Domain"/>
    <property type="match status" value="2"/>
</dbReference>
<dbReference type="PANTHER" id="PTHR43318:SF1">
    <property type="entry name" value="POLYSACCHARIDE BIOSYNTHESIS PROTEIN EPSC-RELATED"/>
    <property type="match status" value="1"/>
</dbReference>
<evidence type="ECO:0000259" key="3">
    <source>
        <dbReference type="Pfam" id="PF02719"/>
    </source>
</evidence>
<feature type="domain" description="Polysaccharide biosynthesis protein CapD-like" evidence="3">
    <location>
        <begin position="297"/>
        <end position="586"/>
    </location>
</feature>
<keyword evidence="2" id="KW-0472">Membrane</keyword>
<feature type="transmembrane region" description="Helical" evidence="2">
    <location>
        <begin position="54"/>
        <end position="73"/>
    </location>
</feature>
<dbReference type="InterPro" id="IPR051203">
    <property type="entry name" value="Polysaccharide_Synthase-Rel"/>
</dbReference>
<dbReference type="InterPro" id="IPR029063">
    <property type="entry name" value="SAM-dependent_MTases_sf"/>
</dbReference>
<dbReference type="InterPro" id="IPR003869">
    <property type="entry name" value="Polysac_CapD-like"/>
</dbReference>
<dbReference type="RefSeq" id="WP_007484446.1">
    <property type="nucleotide sequence ID" value="NZ_JH724314.1"/>
</dbReference>
<comment type="similarity">
    <text evidence="1">Belongs to the polysaccharide synthase family.</text>
</comment>
<reference evidence="4 5" key="1">
    <citation type="submission" date="2012-02" db="EMBL/GenBank/DDBJ databases">
        <title>The Genome Sequence of Bacteroides nordii CL02T12C05.</title>
        <authorList>
            <consortium name="The Broad Institute Genome Sequencing Platform"/>
            <person name="Earl A."/>
            <person name="Ward D."/>
            <person name="Feldgarden M."/>
            <person name="Gevers D."/>
            <person name="Zitomersky N.L."/>
            <person name="Coyne M.J."/>
            <person name="Comstock L.E."/>
            <person name="Young S.K."/>
            <person name="Zeng Q."/>
            <person name="Gargeya S."/>
            <person name="Fitzgerald M."/>
            <person name="Haas B."/>
            <person name="Abouelleil A."/>
            <person name="Alvarado L."/>
            <person name="Arachchi H.M."/>
            <person name="Berlin A."/>
            <person name="Chapman S.B."/>
            <person name="Gearin G."/>
            <person name="Goldberg J."/>
            <person name="Griggs A."/>
            <person name="Gujja S."/>
            <person name="Hansen M."/>
            <person name="Heiman D."/>
            <person name="Howarth C."/>
            <person name="Larimer J."/>
            <person name="Lui A."/>
            <person name="MacDonald P.J.P."/>
            <person name="McCowen C."/>
            <person name="Montmayeur A."/>
            <person name="Murphy C."/>
            <person name="Neiman D."/>
            <person name="Pearson M."/>
            <person name="Priest M."/>
            <person name="Roberts A."/>
            <person name="Saif S."/>
            <person name="Shea T."/>
            <person name="Sisk P."/>
            <person name="Stolte C."/>
            <person name="Sykes S."/>
            <person name="Wortman J."/>
            <person name="Nusbaum C."/>
            <person name="Birren B."/>
        </authorList>
    </citation>
    <scope>NUCLEOTIDE SEQUENCE [LARGE SCALE GENOMIC DNA]</scope>
    <source>
        <strain evidence="4 5">CL02T12C05</strain>
    </source>
</reference>
<name>I8XLX9_9BACE</name>
<evidence type="ECO:0000313" key="5">
    <source>
        <dbReference type="Proteomes" id="UP000003089"/>
    </source>
</evidence>
<dbReference type="eggNOG" id="COG1086">
    <property type="taxonomic scope" value="Bacteria"/>
</dbReference>
<dbReference type="SUPFAM" id="SSF51735">
    <property type="entry name" value="NAD(P)-binding Rossmann-fold domains"/>
    <property type="match status" value="1"/>
</dbReference>
<dbReference type="CDD" id="cd05237">
    <property type="entry name" value="UDP_invert_4-6DH_SDR_e"/>
    <property type="match status" value="1"/>
</dbReference>
<organism evidence="4 5">
    <name type="scientific">Bacteroides nordii CL02T12C05</name>
    <dbReference type="NCBI Taxonomy" id="997884"/>
    <lineage>
        <taxon>Bacteria</taxon>
        <taxon>Pseudomonadati</taxon>
        <taxon>Bacteroidota</taxon>
        <taxon>Bacteroidia</taxon>
        <taxon>Bacteroidales</taxon>
        <taxon>Bacteroidaceae</taxon>
        <taxon>Bacteroides</taxon>
    </lineage>
</organism>
<protein>
    <recommendedName>
        <fullName evidence="3">Polysaccharide biosynthesis protein CapD-like domain-containing protein</fullName>
    </recommendedName>
</protein>
<dbReference type="PANTHER" id="PTHR43318">
    <property type="entry name" value="UDP-N-ACETYLGLUCOSAMINE 4,6-DEHYDRATASE"/>
    <property type="match status" value="1"/>
</dbReference>
<dbReference type="STRING" id="997884.HMPREF1068_01432"/>